<dbReference type="Proteomes" id="UP001589733">
    <property type="component" value="Unassembled WGS sequence"/>
</dbReference>
<comment type="caution">
    <text evidence="1">The sequence shown here is derived from an EMBL/GenBank/DDBJ whole genome shotgun (WGS) entry which is preliminary data.</text>
</comment>
<evidence type="ECO:0000313" key="2">
    <source>
        <dbReference type="Proteomes" id="UP001589733"/>
    </source>
</evidence>
<keyword evidence="2" id="KW-1185">Reference proteome</keyword>
<reference evidence="1 2" key="1">
    <citation type="submission" date="2024-09" db="EMBL/GenBank/DDBJ databases">
        <authorList>
            <person name="Sun Q."/>
            <person name="Mori K."/>
        </authorList>
    </citation>
    <scope>NUCLEOTIDE SEQUENCE [LARGE SCALE GENOMIC DNA]</scope>
    <source>
        <strain evidence="1 2">JCM 13503</strain>
    </source>
</reference>
<organism evidence="1 2">
    <name type="scientific">Deinococcus oregonensis</name>
    <dbReference type="NCBI Taxonomy" id="1805970"/>
    <lineage>
        <taxon>Bacteria</taxon>
        <taxon>Thermotogati</taxon>
        <taxon>Deinococcota</taxon>
        <taxon>Deinococci</taxon>
        <taxon>Deinococcales</taxon>
        <taxon>Deinococcaceae</taxon>
        <taxon>Deinococcus</taxon>
    </lineage>
</organism>
<dbReference type="RefSeq" id="WP_380004969.1">
    <property type="nucleotide sequence ID" value="NZ_JBHLYR010000008.1"/>
</dbReference>
<accession>A0ABV6AVT4</accession>
<dbReference type="EMBL" id="JBHLYR010000008">
    <property type="protein sequence ID" value="MFB9990746.1"/>
    <property type="molecule type" value="Genomic_DNA"/>
</dbReference>
<sequence length="195" mass="21159">MASAAPPLALSTQNGVTTLSGTVAGWTLGARTLAFSENKGPLTRGKIDAAGVFQIALPAPAQLKTLIRKVGDLYDVVGCDDQPSDFDISGREAALYWLPRLSVAKARPNPKAPYERGEVYNLTNTGKDELWLLYSSAFTTIRVDVFCSSFGSERGVIYNLNLAPGWNMVLDRVGNDTDIRDAPGSLETRWMYGVR</sequence>
<proteinExistence type="predicted"/>
<name>A0ABV6AVT4_9DEIO</name>
<gene>
    <name evidence="1" type="ORF">ACFFLM_01920</name>
</gene>
<protein>
    <submittedName>
        <fullName evidence="1">Uncharacterized protein</fullName>
    </submittedName>
</protein>
<evidence type="ECO:0000313" key="1">
    <source>
        <dbReference type="EMBL" id="MFB9990746.1"/>
    </source>
</evidence>